<dbReference type="Pfam" id="PF00486">
    <property type="entry name" value="Trans_reg_C"/>
    <property type="match status" value="1"/>
</dbReference>
<keyword evidence="1 6" id="KW-0597">Phosphoprotein</keyword>
<dbReference type="GO" id="GO:0000976">
    <property type="term" value="F:transcription cis-regulatory region binding"/>
    <property type="evidence" value="ECO:0007669"/>
    <property type="project" value="TreeGrafter"/>
</dbReference>
<dbReference type="GO" id="GO:0032993">
    <property type="term" value="C:protein-DNA complex"/>
    <property type="evidence" value="ECO:0007669"/>
    <property type="project" value="TreeGrafter"/>
</dbReference>
<proteinExistence type="predicted"/>
<name>A0A916JPW3_9FLAO</name>
<sequence>MNILLVEDERALHEAIKLNMELEGFKVISAFDGTEAIEIHKNTRIDLILLDVMMPKLNGFDVCEKIRLSDHKTPILFLTARGESEDKIKGLTLGADDYITKPFNTKELVLRIKNILKRINPDQTSSWSEYNIDGHLIDLNSYSVKKSDNTTVQLSEKQAKLLKLLIDNKENVVSRKEILEKIWEYERIPNTRTIDNVILSFRKIFDSKQHSHFQSVRGVGYKFTEKKA</sequence>
<evidence type="ECO:0000256" key="7">
    <source>
        <dbReference type="PROSITE-ProRule" id="PRU01091"/>
    </source>
</evidence>
<dbReference type="SMART" id="SM00862">
    <property type="entry name" value="Trans_reg_C"/>
    <property type="match status" value="1"/>
</dbReference>
<feature type="DNA-binding region" description="OmpR/PhoB-type" evidence="7">
    <location>
        <begin position="127"/>
        <end position="225"/>
    </location>
</feature>
<dbReference type="PROSITE" id="PS51755">
    <property type="entry name" value="OMPR_PHOB"/>
    <property type="match status" value="1"/>
</dbReference>
<protein>
    <submittedName>
        <fullName evidence="10">Transcriptional regulatory protein WalR</fullName>
    </submittedName>
</protein>
<dbReference type="GO" id="GO:0005829">
    <property type="term" value="C:cytosol"/>
    <property type="evidence" value="ECO:0007669"/>
    <property type="project" value="TreeGrafter"/>
</dbReference>
<evidence type="ECO:0000256" key="5">
    <source>
        <dbReference type="ARBA" id="ARBA00023163"/>
    </source>
</evidence>
<dbReference type="InterPro" id="IPR001789">
    <property type="entry name" value="Sig_transdc_resp-reg_receiver"/>
</dbReference>
<keyword evidence="3" id="KW-0805">Transcription regulation</keyword>
<evidence type="ECO:0000256" key="4">
    <source>
        <dbReference type="ARBA" id="ARBA00023125"/>
    </source>
</evidence>
<dbReference type="Gene3D" id="3.40.50.2300">
    <property type="match status" value="1"/>
</dbReference>
<evidence type="ECO:0000256" key="6">
    <source>
        <dbReference type="PROSITE-ProRule" id="PRU00169"/>
    </source>
</evidence>
<keyword evidence="2" id="KW-0902">Two-component regulatory system</keyword>
<keyword evidence="4 7" id="KW-0238">DNA-binding</keyword>
<dbReference type="CDD" id="cd00383">
    <property type="entry name" value="trans_reg_C"/>
    <property type="match status" value="1"/>
</dbReference>
<feature type="modified residue" description="4-aspartylphosphate" evidence="6">
    <location>
        <position position="51"/>
    </location>
</feature>
<evidence type="ECO:0000313" key="11">
    <source>
        <dbReference type="Proteomes" id="UP000683507"/>
    </source>
</evidence>
<dbReference type="Pfam" id="PF00072">
    <property type="entry name" value="Response_reg"/>
    <property type="match status" value="1"/>
</dbReference>
<dbReference type="InterPro" id="IPR011006">
    <property type="entry name" value="CheY-like_superfamily"/>
</dbReference>
<dbReference type="SMART" id="SM00448">
    <property type="entry name" value="REC"/>
    <property type="match status" value="1"/>
</dbReference>
<keyword evidence="5" id="KW-0804">Transcription</keyword>
<evidence type="ECO:0000313" key="10">
    <source>
        <dbReference type="EMBL" id="CAG5085244.1"/>
    </source>
</evidence>
<reference evidence="10" key="1">
    <citation type="submission" date="2021-04" db="EMBL/GenBank/DDBJ databases">
        <authorList>
            <person name="Rodrigo-Torres L."/>
            <person name="Arahal R. D."/>
            <person name="Lucena T."/>
        </authorList>
    </citation>
    <scope>NUCLEOTIDE SEQUENCE</scope>
    <source>
        <strain evidence="10">AS29M-1</strain>
    </source>
</reference>
<dbReference type="EMBL" id="OU015584">
    <property type="protein sequence ID" value="CAG5085244.1"/>
    <property type="molecule type" value="Genomic_DNA"/>
</dbReference>
<dbReference type="GO" id="GO:0000156">
    <property type="term" value="F:phosphorelay response regulator activity"/>
    <property type="evidence" value="ECO:0007669"/>
    <property type="project" value="TreeGrafter"/>
</dbReference>
<organism evidence="10 11">
    <name type="scientific">Parvicella tangerina</name>
    <dbReference type="NCBI Taxonomy" id="2829795"/>
    <lineage>
        <taxon>Bacteria</taxon>
        <taxon>Pseudomonadati</taxon>
        <taxon>Bacteroidota</taxon>
        <taxon>Flavobacteriia</taxon>
        <taxon>Flavobacteriales</taxon>
        <taxon>Parvicellaceae</taxon>
        <taxon>Parvicella</taxon>
    </lineage>
</organism>
<dbReference type="SUPFAM" id="SSF46894">
    <property type="entry name" value="C-terminal effector domain of the bipartite response regulators"/>
    <property type="match status" value="1"/>
</dbReference>
<dbReference type="AlphaFoldDB" id="A0A916JPW3"/>
<accession>A0A916JPW3</accession>
<evidence type="ECO:0000256" key="3">
    <source>
        <dbReference type="ARBA" id="ARBA00023015"/>
    </source>
</evidence>
<dbReference type="InterPro" id="IPR036388">
    <property type="entry name" value="WH-like_DNA-bd_sf"/>
</dbReference>
<dbReference type="SUPFAM" id="SSF52172">
    <property type="entry name" value="CheY-like"/>
    <property type="match status" value="1"/>
</dbReference>
<dbReference type="GO" id="GO:0006355">
    <property type="term" value="P:regulation of DNA-templated transcription"/>
    <property type="evidence" value="ECO:0007669"/>
    <property type="project" value="InterPro"/>
</dbReference>
<feature type="domain" description="Response regulatory" evidence="8">
    <location>
        <begin position="2"/>
        <end position="116"/>
    </location>
</feature>
<evidence type="ECO:0000256" key="2">
    <source>
        <dbReference type="ARBA" id="ARBA00023012"/>
    </source>
</evidence>
<feature type="domain" description="OmpR/PhoB-type" evidence="9">
    <location>
        <begin position="127"/>
        <end position="225"/>
    </location>
</feature>
<keyword evidence="11" id="KW-1185">Reference proteome</keyword>
<dbReference type="Gene3D" id="1.10.10.10">
    <property type="entry name" value="Winged helix-like DNA-binding domain superfamily/Winged helix DNA-binding domain"/>
    <property type="match status" value="1"/>
</dbReference>
<dbReference type="PANTHER" id="PTHR48111">
    <property type="entry name" value="REGULATOR OF RPOS"/>
    <property type="match status" value="1"/>
</dbReference>
<dbReference type="CDD" id="cd17574">
    <property type="entry name" value="REC_OmpR"/>
    <property type="match status" value="1"/>
</dbReference>
<dbReference type="RefSeq" id="WP_258542906.1">
    <property type="nucleotide sequence ID" value="NZ_OU015584.1"/>
</dbReference>
<dbReference type="InterPro" id="IPR039420">
    <property type="entry name" value="WalR-like"/>
</dbReference>
<evidence type="ECO:0000259" key="9">
    <source>
        <dbReference type="PROSITE" id="PS51755"/>
    </source>
</evidence>
<dbReference type="KEGG" id="ptan:CRYO30217_02698"/>
<dbReference type="Gene3D" id="6.10.250.690">
    <property type="match status" value="1"/>
</dbReference>
<dbReference type="InterPro" id="IPR001867">
    <property type="entry name" value="OmpR/PhoB-type_DNA-bd"/>
</dbReference>
<dbReference type="PANTHER" id="PTHR48111:SF21">
    <property type="entry name" value="DNA-BINDING DUAL MASTER TRANSCRIPTIONAL REGULATOR RPAA"/>
    <property type="match status" value="1"/>
</dbReference>
<dbReference type="InterPro" id="IPR016032">
    <property type="entry name" value="Sig_transdc_resp-reg_C-effctor"/>
</dbReference>
<evidence type="ECO:0000256" key="1">
    <source>
        <dbReference type="ARBA" id="ARBA00022553"/>
    </source>
</evidence>
<dbReference type="Proteomes" id="UP000683507">
    <property type="component" value="Chromosome"/>
</dbReference>
<dbReference type="PROSITE" id="PS50110">
    <property type="entry name" value="RESPONSE_REGULATORY"/>
    <property type="match status" value="1"/>
</dbReference>
<gene>
    <name evidence="10" type="primary">walR</name>
    <name evidence="10" type="ORF">CRYO30217_02698</name>
</gene>
<evidence type="ECO:0000259" key="8">
    <source>
        <dbReference type="PROSITE" id="PS50110"/>
    </source>
</evidence>
<dbReference type="FunFam" id="3.40.50.2300:FF:000001">
    <property type="entry name" value="DNA-binding response regulator PhoB"/>
    <property type="match status" value="1"/>
</dbReference>